<organism evidence="2 3">
    <name type="scientific">Genlisea aurea</name>
    <dbReference type="NCBI Taxonomy" id="192259"/>
    <lineage>
        <taxon>Eukaryota</taxon>
        <taxon>Viridiplantae</taxon>
        <taxon>Streptophyta</taxon>
        <taxon>Embryophyta</taxon>
        <taxon>Tracheophyta</taxon>
        <taxon>Spermatophyta</taxon>
        <taxon>Magnoliopsida</taxon>
        <taxon>eudicotyledons</taxon>
        <taxon>Gunneridae</taxon>
        <taxon>Pentapetalae</taxon>
        <taxon>asterids</taxon>
        <taxon>lamiids</taxon>
        <taxon>Lamiales</taxon>
        <taxon>Lentibulariaceae</taxon>
        <taxon>Genlisea</taxon>
    </lineage>
</organism>
<dbReference type="InterPro" id="IPR042160">
    <property type="entry name" value="HD-Zip_IV"/>
</dbReference>
<dbReference type="InterPro" id="IPR057993">
    <property type="entry name" value="HD-Zip_IV_C"/>
</dbReference>
<keyword evidence="3" id="KW-1185">Reference proteome</keyword>
<dbReference type="Proteomes" id="UP000015453">
    <property type="component" value="Unassembled WGS sequence"/>
</dbReference>
<protein>
    <recommendedName>
        <fullName evidence="1">HD-Zip IV C-terminal domain-containing protein</fullName>
    </recommendedName>
</protein>
<dbReference type="Pfam" id="PF25797">
    <property type="entry name" value="PDF2_C"/>
    <property type="match status" value="1"/>
</dbReference>
<evidence type="ECO:0000313" key="2">
    <source>
        <dbReference type="EMBL" id="EPS68157.1"/>
    </source>
</evidence>
<feature type="domain" description="HD-Zip IV C-terminal" evidence="1">
    <location>
        <begin position="22"/>
        <end position="138"/>
    </location>
</feature>
<evidence type="ECO:0000259" key="1">
    <source>
        <dbReference type="Pfam" id="PF25797"/>
    </source>
</evidence>
<dbReference type="PANTHER" id="PTHR45654">
    <property type="entry name" value="HOMEOBOX-LEUCINE ZIPPER PROTEIN MERISTEM L1"/>
    <property type="match status" value="1"/>
</dbReference>
<evidence type="ECO:0000313" key="3">
    <source>
        <dbReference type="Proteomes" id="UP000015453"/>
    </source>
</evidence>
<gene>
    <name evidence="2" type="ORF">M569_06616</name>
</gene>
<dbReference type="AlphaFoldDB" id="S8E6W9"/>
<reference evidence="2 3" key="1">
    <citation type="journal article" date="2013" name="BMC Genomics">
        <title>The miniature genome of a carnivorous plant Genlisea aurea contains a low number of genes and short non-coding sequences.</title>
        <authorList>
            <person name="Leushkin E.V."/>
            <person name="Sutormin R.A."/>
            <person name="Nabieva E.R."/>
            <person name="Penin A.A."/>
            <person name="Kondrashov A.S."/>
            <person name="Logacheva M.D."/>
        </authorList>
    </citation>
    <scope>NUCLEOTIDE SEQUENCE [LARGE SCALE GENOMIC DNA]</scope>
</reference>
<name>S8E6W9_9LAMI</name>
<accession>S8E6W9</accession>
<dbReference type="EMBL" id="AUSU01002751">
    <property type="protein sequence ID" value="EPS68157.1"/>
    <property type="molecule type" value="Genomic_DNA"/>
</dbReference>
<comment type="caution">
    <text evidence="2">The sequence shown here is derived from an EMBL/GenBank/DDBJ whole genome shotgun (WGS) entry which is preliminary data.</text>
</comment>
<sequence length="148" mass="16124">MGKWSLITDDYDICTAAFKTNGQLVIRGFTTIWVNHSPNVMFSSLMQQSCGPIQWDALSNVEEVLRISTGSHQQDCVSVLRTYCNMTHDNTFILKYITTDSLIVYSSVNLDVLKLALGGGNVSHNLIAASGFTISSDLCGGSLVKIAI</sequence>
<dbReference type="PANTHER" id="PTHR45654:SF1">
    <property type="entry name" value="HOMEOBOX-LEUCINE ZIPPER PROTEIN HDG11"/>
    <property type="match status" value="1"/>
</dbReference>
<proteinExistence type="predicted"/>